<feature type="compositionally biased region" description="Low complexity" evidence="6">
    <location>
        <begin position="429"/>
        <end position="438"/>
    </location>
</feature>
<feature type="domain" description="WAP" evidence="8">
    <location>
        <begin position="222"/>
        <end position="269"/>
    </location>
</feature>
<feature type="domain" description="WAP" evidence="8">
    <location>
        <begin position="126"/>
        <end position="175"/>
    </location>
</feature>
<evidence type="ECO:0000256" key="7">
    <source>
        <dbReference type="SAM" id="SignalP"/>
    </source>
</evidence>
<keyword evidence="2 7" id="KW-0732">Signal</keyword>
<sequence length="438" mass="46922">MDPPGALLLGLFISAAAFTTTRSPPPLPTAPAPEKEGQCPRGKGRDLPPSWVYCIQDATCPGAEKCCTLGRMRICLQPPRVGLGYCPKGCLALKQPCRVSCLDDTWCHPGEKCCQEDCHLRCVGAEPARPGVCPRKRVWPGTTHPCANQCEDDRSCPPGMKCCFDGCGLGCVNPDPGETPACTEVAPRKTCPDLCTDDANCPRNMKCSSTECGLQCRAPHPETERPGRCPDASHDSADWCRDWCQRDSECPGAKKCCQVGCAKVCREPVLVKPGACPLQLRGSMGPCPDVTLQNCSNDFDCENAQKCCSIGCHEVCKEPEEVRPGSCPFRVAESTASTCLSLTFCMKDGDCAKPHEKCCRLRCGWVCLAIETDVPTKEPFRVTGETQEEPGRSGTPSPAPVQKEVEEQRGPKKAADVVSGSSTAHAVEEGAAGVGWTP</sequence>
<dbReference type="AlphaFoldDB" id="A0A9Q0XXP3"/>
<evidence type="ECO:0000256" key="5">
    <source>
        <dbReference type="ARBA" id="ARBA00035122"/>
    </source>
</evidence>
<evidence type="ECO:0000256" key="3">
    <source>
        <dbReference type="ARBA" id="ARBA00023022"/>
    </source>
</evidence>
<keyword evidence="10" id="KW-1185">Reference proteome</keyword>
<dbReference type="SMART" id="SM00217">
    <property type="entry name" value="WAP"/>
    <property type="match status" value="6"/>
</dbReference>
<feature type="compositionally biased region" description="Basic and acidic residues" evidence="6">
    <location>
        <begin position="33"/>
        <end position="44"/>
    </location>
</feature>
<dbReference type="Pfam" id="PF00095">
    <property type="entry name" value="WAP"/>
    <property type="match status" value="7"/>
</dbReference>
<comment type="similarity">
    <text evidence="5">Belongs to the venom waprin family.</text>
</comment>
<dbReference type="GO" id="GO:0004867">
    <property type="term" value="F:serine-type endopeptidase inhibitor activity"/>
    <property type="evidence" value="ECO:0007669"/>
    <property type="project" value="TreeGrafter"/>
</dbReference>
<evidence type="ECO:0000256" key="4">
    <source>
        <dbReference type="ARBA" id="ARBA00023157"/>
    </source>
</evidence>
<feature type="region of interest" description="Disordered" evidence="6">
    <location>
        <begin position="378"/>
        <end position="438"/>
    </location>
</feature>
<organism evidence="9 10">
    <name type="scientific">Phrynocephalus forsythii</name>
    <dbReference type="NCBI Taxonomy" id="171643"/>
    <lineage>
        <taxon>Eukaryota</taxon>
        <taxon>Metazoa</taxon>
        <taxon>Chordata</taxon>
        <taxon>Craniata</taxon>
        <taxon>Vertebrata</taxon>
        <taxon>Euteleostomi</taxon>
        <taxon>Lepidosauria</taxon>
        <taxon>Squamata</taxon>
        <taxon>Bifurcata</taxon>
        <taxon>Unidentata</taxon>
        <taxon>Episquamata</taxon>
        <taxon>Toxicofera</taxon>
        <taxon>Iguania</taxon>
        <taxon>Acrodonta</taxon>
        <taxon>Agamidae</taxon>
        <taxon>Agaminae</taxon>
        <taxon>Phrynocephalus</taxon>
    </lineage>
</organism>
<dbReference type="PANTHER" id="PTHR19441">
    <property type="entry name" value="WHEY ACDIC PROTEIN WAP"/>
    <property type="match status" value="1"/>
</dbReference>
<proteinExistence type="inferred from homology"/>
<dbReference type="PRINTS" id="PR00003">
    <property type="entry name" value="4DISULPHCORE"/>
</dbReference>
<feature type="signal peptide" evidence="7">
    <location>
        <begin position="1"/>
        <end position="17"/>
    </location>
</feature>
<dbReference type="CDD" id="cd00199">
    <property type="entry name" value="WAP"/>
    <property type="match status" value="1"/>
</dbReference>
<keyword evidence="1" id="KW-0929">Antimicrobial</keyword>
<accession>A0A9Q0XXP3</accession>
<keyword evidence="3" id="KW-0044">Antibiotic</keyword>
<evidence type="ECO:0000313" key="10">
    <source>
        <dbReference type="Proteomes" id="UP001142489"/>
    </source>
</evidence>
<dbReference type="PROSITE" id="PS51390">
    <property type="entry name" value="WAP"/>
    <property type="match status" value="5"/>
</dbReference>
<feature type="domain" description="WAP" evidence="8">
    <location>
        <begin position="176"/>
        <end position="220"/>
    </location>
</feature>
<feature type="region of interest" description="Disordered" evidence="6">
    <location>
        <begin position="22"/>
        <end position="44"/>
    </location>
</feature>
<name>A0A9Q0XXP3_9SAUR</name>
<evidence type="ECO:0000313" key="9">
    <source>
        <dbReference type="EMBL" id="KAJ7332276.1"/>
    </source>
</evidence>
<feature type="compositionally biased region" description="Basic and acidic residues" evidence="6">
    <location>
        <begin position="403"/>
        <end position="415"/>
    </location>
</feature>
<evidence type="ECO:0000259" key="8">
    <source>
        <dbReference type="PROSITE" id="PS51390"/>
    </source>
</evidence>
<dbReference type="GO" id="GO:0045087">
    <property type="term" value="P:innate immune response"/>
    <property type="evidence" value="ECO:0007669"/>
    <property type="project" value="TreeGrafter"/>
</dbReference>
<dbReference type="InterPro" id="IPR050514">
    <property type="entry name" value="WAP_four-disulfide_core"/>
</dbReference>
<feature type="domain" description="WAP" evidence="8">
    <location>
        <begin position="32"/>
        <end position="79"/>
    </location>
</feature>
<dbReference type="OrthoDB" id="4473401at2759"/>
<dbReference type="EMBL" id="JAPFRF010000005">
    <property type="protein sequence ID" value="KAJ7332276.1"/>
    <property type="molecule type" value="Genomic_DNA"/>
</dbReference>
<dbReference type="SUPFAM" id="SSF57256">
    <property type="entry name" value="Elafin-like"/>
    <property type="match status" value="5"/>
</dbReference>
<protein>
    <recommendedName>
        <fullName evidence="8">WAP domain-containing protein</fullName>
    </recommendedName>
</protein>
<dbReference type="Gene3D" id="4.10.75.10">
    <property type="entry name" value="Elafin-like"/>
    <property type="match status" value="6"/>
</dbReference>
<gene>
    <name evidence="9" type="ORF">JRQ81_014456</name>
</gene>
<feature type="chain" id="PRO_5040444800" description="WAP domain-containing protein" evidence="7">
    <location>
        <begin position="18"/>
        <end position="438"/>
    </location>
</feature>
<dbReference type="InterPro" id="IPR036645">
    <property type="entry name" value="Elafin-like_sf"/>
</dbReference>
<evidence type="ECO:0000256" key="6">
    <source>
        <dbReference type="SAM" id="MobiDB-lite"/>
    </source>
</evidence>
<dbReference type="Proteomes" id="UP001142489">
    <property type="component" value="Unassembled WGS sequence"/>
</dbReference>
<dbReference type="GO" id="GO:0005615">
    <property type="term" value="C:extracellular space"/>
    <property type="evidence" value="ECO:0007669"/>
    <property type="project" value="TreeGrafter"/>
</dbReference>
<dbReference type="PANTHER" id="PTHR19441:SF30">
    <property type="entry name" value="ELAFIN"/>
    <property type="match status" value="1"/>
</dbReference>
<keyword evidence="4" id="KW-1015">Disulfide bond</keyword>
<comment type="caution">
    <text evidence="9">The sequence shown here is derived from an EMBL/GenBank/DDBJ whole genome shotgun (WGS) entry which is preliminary data.</text>
</comment>
<feature type="domain" description="WAP" evidence="8">
    <location>
        <begin position="271"/>
        <end position="320"/>
    </location>
</feature>
<evidence type="ECO:0000256" key="1">
    <source>
        <dbReference type="ARBA" id="ARBA00022529"/>
    </source>
</evidence>
<dbReference type="GO" id="GO:0019731">
    <property type="term" value="P:antibacterial humoral response"/>
    <property type="evidence" value="ECO:0007669"/>
    <property type="project" value="TreeGrafter"/>
</dbReference>
<dbReference type="InterPro" id="IPR008197">
    <property type="entry name" value="WAP_dom"/>
</dbReference>
<evidence type="ECO:0000256" key="2">
    <source>
        <dbReference type="ARBA" id="ARBA00022729"/>
    </source>
</evidence>
<reference evidence="9" key="1">
    <citation type="journal article" date="2023" name="DNA Res.">
        <title>Chromosome-level genome assembly of Phrynocephalus forsythii using third-generation DNA sequencing and Hi-C analysis.</title>
        <authorList>
            <person name="Qi Y."/>
            <person name="Zhao W."/>
            <person name="Zhao Y."/>
            <person name="Niu C."/>
            <person name="Cao S."/>
            <person name="Zhang Y."/>
        </authorList>
    </citation>
    <scope>NUCLEOTIDE SEQUENCE</scope>
    <source>
        <tissue evidence="9">Muscle</tissue>
    </source>
</reference>